<accession>A0A0L8GRK2</accession>
<name>A0A0L8GRK2_OCTBM</name>
<reference evidence="2" key="1">
    <citation type="submission" date="2015-07" db="EMBL/GenBank/DDBJ databases">
        <title>MeaNS - Measles Nucleotide Surveillance Program.</title>
        <authorList>
            <person name="Tran T."/>
            <person name="Druce J."/>
        </authorList>
    </citation>
    <scope>NUCLEOTIDE SEQUENCE</scope>
    <source>
        <strain evidence="2">UCB-OBI-ISO-001</strain>
        <tissue evidence="2">Gonad</tissue>
    </source>
</reference>
<keyword evidence="1" id="KW-0732">Signal</keyword>
<organism evidence="2">
    <name type="scientific">Octopus bimaculoides</name>
    <name type="common">California two-spotted octopus</name>
    <dbReference type="NCBI Taxonomy" id="37653"/>
    <lineage>
        <taxon>Eukaryota</taxon>
        <taxon>Metazoa</taxon>
        <taxon>Spiralia</taxon>
        <taxon>Lophotrochozoa</taxon>
        <taxon>Mollusca</taxon>
        <taxon>Cephalopoda</taxon>
        <taxon>Coleoidea</taxon>
        <taxon>Octopodiformes</taxon>
        <taxon>Octopoda</taxon>
        <taxon>Incirrata</taxon>
        <taxon>Octopodidae</taxon>
        <taxon>Octopus</taxon>
    </lineage>
</organism>
<dbReference type="EMBL" id="KQ420711">
    <property type="protein sequence ID" value="KOF79523.1"/>
    <property type="molecule type" value="Genomic_DNA"/>
</dbReference>
<gene>
    <name evidence="2" type="ORF">OCBIM_22029332mg</name>
</gene>
<dbReference type="AlphaFoldDB" id="A0A0L8GRK2"/>
<sequence length="58" mass="6755">MLITAMRHILFMLALKSIYYISRLLHANCFEHTRTQVALTRNLKGSVLELTFFIDISV</sequence>
<evidence type="ECO:0000256" key="1">
    <source>
        <dbReference type="SAM" id="SignalP"/>
    </source>
</evidence>
<proteinExistence type="predicted"/>
<protein>
    <submittedName>
        <fullName evidence="2">Uncharacterized protein</fullName>
    </submittedName>
</protein>
<feature type="signal peptide" evidence="1">
    <location>
        <begin position="1"/>
        <end position="27"/>
    </location>
</feature>
<dbReference type="EMBL" id="KQ420711">
    <property type="protein sequence ID" value="KOF79522.1"/>
    <property type="molecule type" value="Genomic_DNA"/>
</dbReference>
<evidence type="ECO:0000313" key="2">
    <source>
        <dbReference type="EMBL" id="KOF79522.1"/>
    </source>
</evidence>
<feature type="chain" id="PRO_5007416249" evidence="1">
    <location>
        <begin position="28"/>
        <end position="58"/>
    </location>
</feature>